<dbReference type="PANTHER" id="PTHR23011:SF28">
    <property type="entry name" value="CYCLIC NUCLEOTIDE-BINDING DOMAIN CONTAINING PROTEIN"/>
    <property type="match status" value="1"/>
</dbReference>
<organism evidence="3 4">
    <name type="scientific">Tetrahymena thermophila (strain SB210)</name>
    <dbReference type="NCBI Taxonomy" id="312017"/>
    <lineage>
        <taxon>Eukaryota</taxon>
        <taxon>Sar</taxon>
        <taxon>Alveolata</taxon>
        <taxon>Ciliophora</taxon>
        <taxon>Intramacronucleata</taxon>
        <taxon>Oligohymenophorea</taxon>
        <taxon>Hymenostomatida</taxon>
        <taxon>Tetrahymenina</taxon>
        <taxon>Tetrahymenidae</taxon>
        <taxon>Tetrahymena</taxon>
    </lineage>
</organism>
<proteinExistence type="predicted"/>
<keyword evidence="4" id="KW-1185">Reference proteome</keyword>
<dbReference type="InParanoid" id="Q22EZ3"/>
<dbReference type="PANTHER" id="PTHR23011">
    <property type="entry name" value="CYCLIC NUCLEOTIDE-BINDING DOMAIN CONTAINING PROTEIN"/>
    <property type="match status" value="1"/>
</dbReference>
<gene>
    <name evidence="3" type="ORF">TTHERM_00822200</name>
</gene>
<dbReference type="PROSITE" id="PS00889">
    <property type="entry name" value="CNMP_BINDING_2"/>
    <property type="match status" value="1"/>
</dbReference>
<dbReference type="SMART" id="SM00100">
    <property type="entry name" value="cNMP"/>
    <property type="match status" value="2"/>
</dbReference>
<evidence type="ECO:0000256" key="1">
    <source>
        <dbReference type="SAM" id="MobiDB-lite"/>
    </source>
</evidence>
<dbReference type="InterPro" id="IPR018490">
    <property type="entry name" value="cNMP-bd_dom_sf"/>
</dbReference>
<dbReference type="AlphaFoldDB" id="Q22EZ3"/>
<evidence type="ECO:0000313" key="3">
    <source>
        <dbReference type="EMBL" id="EAR83882.2"/>
    </source>
</evidence>
<dbReference type="HOGENOM" id="CLU_439752_0_0_1"/>
<protein>
    <submittedName>
        <fullName evidence="3">Cyclic nucleotide-binding domain protein</fullName>
    </submittedName>
</protein>
<feature type="region of interest" description="Disordered" evidence="1">
    <location>
        <begin position="1"/>
        <end position="28"/>
    </location>
</feature>
<dbReference type="SUPFAM" id="SSF51206">
    <property type="entry name" value="cAMP-binding domain-like"/>
    <property type="match status" value="2"/>
</dbReference>
<dbReference type="eggNOG" id="KOG0614">
    <property type="taxonomic scope" value="Eukaryota"/>
</dbReference>
<dbReference type="InterPro" id="IPR014710">
    <property type="entry name" value="RmlC-like_jellyroll"/>
</dbReference>
<evidence type="ECO:0000313" key="4">
    <source>
        <dbReference type="Proteomes" id="UP000009168"/>
    </source>
</evidence>
<accession>Q22EZ3</accession>
<dbReference type="Proteomes" id="UP000009168">
    <property type="component" value="Unassembled WGS sequence"/>
</dbReference>
<evidence type="ECO:0000259" key="2">
    <source>
        <dbReference type="PROSITE" id="PS50042"/>
    </source>
</evidence>
<dbReference type="Pfam" id="PF00027">
    <property type="entry name" value="cNMP_binding"/>
    <property type="match status" value="1"/>
</dbReference>
<feature type="domain" description="Cyclic nucleotide-binding" evidence="2">
    <location>
        <begin position="64"/>
        <end position="189"/>
    </location>
</feature>
<dbReference type="PRINTS" id="PR00103">
    <property type="entry name" value="CAMPKINASE"/>
</dbReference>
<feature type="domain" description="Cyclic nucleotide-binding" evidence="2">
    <location>
        <begin position="192"/>
        <end position="331"/>
    </location>
</feature>
<reference evidence="4" key="1">
    <citation type="journal article" date="2006" name="PLoS Biol.">
        <title>Macronuclear genome sequence of the ciliate Tetrahymena thermophila, a model eukaryote.</title>
        <authorList>
            <person name="Eisen J.A."/>
            <person name="Coyne R.S."/>
            <person name="Wu M."/>
            <person name="Wu D."/>
            <person name="Thiagarajan M."/>
            <person name="Wortman J.R."/>
            <person name="Badger J.H."/>
            <person name="Ren Q."/>
            <person name="Amedeo P."/>
            <person name="Jones K.M."/>
            <person name="Tallon L.J."/>
            <person name="Delcher A.L."/>
            <person name="Salzberg S.L."/>
            <person name="Silva J.C."/>
            <person name="Haas B.J."/>
            <person name="Majoros W.H."/>
            <person name="Farzad M."/>
            <person name="Carlton J.M."/>
            <person name="Smith R.K. Jr."/>
            <person name="Garg J."/>
            <person name="Pearlman R.E."/>
            <person name="Karrer K.M."/>
            <person name="Sun L."/>
            <person name="Manning G."/>
            <person name="Elde N.C."/>
            <person name="Turkewitz A.P."/>
            <person name="Asai D.J."/>
            <person name="Wilkes D.E."/>
            <person name="Wang Y."/>
            <person name="Cai H."/>
            <person name="Collins K."/>
            <person name="Stewart B.A."/>
            <person name="Lee S.R."/>
            <person name="Wilamowska K."/>
            <person name="Weinberg Z."/>
            <person name="Ruzzo W.L."/>
            <person name="Wloga D."/>
            <person name="Gaertig J."/>
            <person name="Frankel J."/>
            <person name="Tsao C.-C."/>
            <person name="Gorovsky M.A."/>
            <person name="Keeling P.J."/>
            <person name="Waller R.F."/>
            <person name="Patron N.J."/>
            <person name="Cherry J.M."/>
            <person name="Stover N.A."/>
            <person name="Krieger C.J."/>
            <person name="del Toro C."/>
            <person name="Ryder H.F."/>
            <person name="Williamson S.C."/>
            <person name="Barbeau R.A."/>
            <person name="Hamilton E.P."/>
            <person name="Orias E."/>
        </authorList>
    </citation>
    <scope>NUCLEOTIDE SEQUENCE [LARGE SCALE GENOMIC DNA]</scope>
    <source>
        <strain evidence="4">SB210</strain>
    </source>
</reference>
<sequence>MANKASQYQKEKNKQKTSTQENEVKSEEQFQIEELRKLLTVPPEERTDQNIQEIAKQVSGIQFLSKYKHSQEFKDICRYLYIKSLDTRQYVFKQGDIGDAFYIILSGGVTIYIDEPTEYKNFMQLKEKNRLVRGAAFGEIALITNSKRTATIMANQPTELIILEKDVFQAFIKEKKTLHLQKLQSFLENMNLFTLLPENILLEITTKCQIKKYPSNTIIMRQGDDAAAIYFVRRGQVKAVKCIPFKYDPLTKQKVPYDISDPPADFQLSENYENSEDYYYKQDFIEIDEFNDGDVFGEYSVFYQEVQEYSAISSTPCEVIYITVFDLNKIIPKENYEMYKESLKRYPSDADIRQIYWERKHWQEFRNKMIQNINIEKEHRRGFMKNLRTSIPRYNSKYIPFNLSDIQIQDNNLYFEIMQQMCQIDEESKYEENIKNLSLSYQQAAKQLVNDLNQQSVFIQISKIGKKVSTRSSIASNRQSFMNVTPSNRASIIEYQQSPKRSSIYSFQNKSKQQVHLPPIYKSQKDLQNKISSKFIQITEQDQIK</sequence>
<dbReference type="KEGG" id="tet:TTHERM_00822200"/>
<dbReference type="RefSeq" id="XP_001031545.2">
    <property type="nucleotide sequence ID" value="XM_001031545.2"/>
</dbReference>
<dbReference type="Gene3D" id="2.60.120.10">
    <property type="entry name" value="Jelly Rolls"/>
    <property type="match status" value="2"/>
</dbReference>
<dbReference type="PROSITE" id="PS50042">
    <property type="entry name" value="CNMP_BINDING_3"/>
    <property type="match status" value="2"/>
</dbReference>
<dbReference type="InterPro" id="IPR018488">
    <property type="entry name" value="cNMP-bd_CS"/>
</dbReference>
<name>Q22EZ3_TETTS</name>
<dbReference type="CDD" id="cd00038">
    <property type="entry name" value="CAP_ED"/>
    <property type="match status" value="2"/>
</dbReference>
<dbReference type="EMBL" id="GG662544">
    <property type="protein sequence ID" value="EAR83882.2"/>
    <property type="molecule type" value="Genomic_DNA"/>
</dbReference>
<dbReference type="OrthoDB" id="312042at2759"/>
<dbReference type="InterPro" id="IPR000595">
    <property type="entry name" value="cNMP-bd_dom"/>
</dbReference>
<dbReference type="GeneID" id="7835544"/>